<dbReference type="Proteomes" id="UP001207116">
    <property type="component" value="Unassembled WGS sequence"/>
</dbReference>
<protein>
    <submittedName>
        <fullName evidence="3">Beta-hydroxyacyl-ACP dehydratase</fullName>
    </submittedName>
</protein>
<dbReference type="SUPFAM" id="SSF54637">
    <property type="entry name" value="Thioesterase/thiol ester dehydrase-isomerase"/>
    <property type="match status" value="1"/>
</dbReference>
<keyword evidence="2" id="KW-0472">Membrane</keyword>
<evidence type="ECO:0000313" key="4">
    <source>
        <dbReference type="Proteomes" id="UP001207116"/>
    </source>
</evidence>
<dbReference type="PANTHER" id="PTHR30272:SF1">
    <property type="entry name" value="3-HYDROXYACYL-[ACYL-CARRIER-PROTEIN] DEHYDRATASE"/>
    <property type="match status" value="1"/>
</dbReference>
<organism evidence="3 4">
    <name type="scientific">Lentiprolixibacter aurantiacus</name>
    <dbReference type="NCBI Taxonomy" id="2993939"/>
    <lineage>
        <taxon>Bacteria</taxon>
        <taxon>Pseudomonadati</taxon>
        <taxon>Bacteroidota</taxon>
        <taxon>Flavobacteriia</taxon>
        <taxon>Flavobacteriales</taxon>
        <taxon>Flavobacteriaceae</taxon>
        <taxon>Lentiprolixibacter</taxon>
    </lineage>
</organism>
<name>A0AAE3MKW7_9FLAO</name>
<dbReference type="EMBL" id="JAPFQP010000002">
    <property type="protein sequence ID" value="MCX2719645.1"/>
    <property type="molecule type" value="Genomic_DNA"/>
</dbReference>
<keyword evidence="1" id="KW-0456">Lyase</keyword>
<keyword evidence="2" id="KW-0812">Transmembrane</keyword>
<feature type="transmembrane region" description="Helical" evidence="2">
    <location>
        <begin position="56"/>
        <end position="75"/>
    </location>
</feature>
<dbReference type="GO" id="GO:0016829">
    <property type="term" value="F:lyase activity"/>
    <property type="evidence" value="ECO:0007669"/>
    <property type="project" value="UniProtKB-KW"/>
</dbReference>
<gene>
    <name evidence="3" type="ORF">OO016_08525</name>
</gene>
<dbReference type="InterPro" id="IPR013114">
    <property type="entry name" value="FabA_FabZ"/>
</dbReference>
<accession>A0AAE3MKW7</accession>
<evidence type="ECO:0000256" key="2">
    <source>
        <dbReference type="SAM" id="Phobius"/>
    </source>
</evidence>
<dbReference type="Pfam" id="PF07977">
    <property type="entry name" value="FabA"/>
    <property type="match status" value="1"/>
</dbReference>
<dbReference type="Gene3D" id="3.10.129.10">
    <property type="entry name" value="Hotdog Thioesterase"/>
    <property type="match status" value="1"/>
</dbReference>
<keyword evidence="2" id="KW-1133">Transmembrane helix</keyword>
<evidence type="ECO:0000313" key="3">
    <source>
        <dbReference type="EMBL" id="MCX2719645.1"/>
    </source>
</evidence>
<sequence>MEYQYIISQLPYSMPFLFVDSLEHVDEDGVTGSYTFSEDLHFYEGHFKSFPVTPGVLLTECCAQIGLVCLGIFLMRKDNSLRDTQVALSSSSMEFLLPIYPGETVTVKSEKIYFRFQKLKCKVYLYNEKEQLVCKGEIAGMLTCKGNE</sequence>
<reference evidence="3" key="1">
    <citation type="submission" date="2022-11" db="EMBL/GenBank/DDBJ databases">
        <title>The characterization of three novel Bacteroidetes species and genomic analysis of their roles in tidal elemental geochemical cycles.</title>
        <authorList>
            <person name="Ma K.-J."/>
        </authorList>
    </citation>
    <scope>NUCLEOTIDE SEQUENCE</scope>
    <source>
        <strain evidence="3">M415</strain>
    </source>
</reference>
<dbReference type="PANTHER" id="PTHR30272">
    <property type="entry name" value="3-HYDROXYACYL-[ACYL-CARRIER-PROTEIN] DEHYDRATASE"/>
    <property type="match status" value="1"/>
</dbReference>
<keyword evidence="4" id="KW-1185">Reference proteome</keyword>
<dbReference type="RefSeq" id="WP_266012439.1">
    <property type="nucleotide sequence ID" value="NZ_JAPFQP010000002.1"/>
</dbReference>
<dbReference type="AlphaFoldDB" id="A0AAE3MKW7"/>
<dbReference type="InterPro" id="IPR029069">
    <property type="entry name" value="HotDog_dom_sf"/>
</dbReference>
<proteinExistence type="predicted"/>
<evidence type="ECO:0000256" key="1">
    <source>
        <dbReference type="ARBA" id="ARBA00023239"/>
    </source>
</evidence>
<comment type="caution">
    <text evidence="3">The sequence shown here is derived from an EMBL/GenBank/DDBJ whole genome shotgun (WGS) entry which is preliminary data.</text>
</comment>